<evidence type="ECO:0000256" key="1">
    <source>
        <dbReference type="ARBA" id="ARBA00001947"/>
    </source>
</evidence>
<comment type="cofactor">
    <cofactor evidence="1">
        <name>Zn(2+)</name>
        <dbReference type="ChEBI" id="CHEBI:29105"/>
    </cofactor>
</comment>
<evidence type="ECO:0000256" key="5">
    <source>
        <dbReference type="ARBA" id="ARBA00023285"/>
    </source>
</evidence>
<dbReference type="RefSeq" id="WP_025424113.1">
    <property type="nucleotide sequence ID" value="NZ_CP006569.1"/>
</dbReference>
<keyword evidence="2" id="KW-0479">Metal-binding</keyword>
<dbReference type="KEGG" id="sod:Sant_4036"/>
<dbReference type="Pfam" id="PF07687">
    <property type="entry name" value="M20_dimer"/>
    <property type="match status" value="1"/>
</dbReference>
<keyword evidence="8" id="KW-1185">Reference proteome</keyword>
<keyword evidence="3" id="KW-0378">Hydrolase</keyword>
<dbReference type="SUPFAM" id="SSF55031">
    <property type="entry name" value="Bacterial exopeptidase dimerisation domain"/>
    <property type="match status" value="1"/>
</dbReference>
<protein>
    <submittedName>
        <fullName evidence="7">Putative peptidase</fullName>
    </submittedName>
</protein>
<evidence type="ECO:0000256" key="4">
    <source>
        <dbReference type="ARBA" id="ARBA00022833"/>
    </source>
</evidence>
<dbReference type="GO" id="GO:0046872">
    <property type="term" value="F:metal ion binding"/>
    <property type="evidence" value="ECO:0007669"/>
    <property type="project" value="UniProtKB-KW"/>
</dbReference>
<dbReference type="Gene3D" id="3.40.630.10">
    <property type="entry name" value="Zn peptidases"/>
    <property type="match status" value="1"/>
</dbReference>
<evidence type="ECO:0000256" key="2">
    <source>
        <dbReference type="ARBA" id="ARBA00022723"/>
    </source>
</evidence>
<dbReference type="AlphaFoldDB" id="W0I2L9"/>
<keyword evidence="4" id="KW-0862">Zinc</keyword>
<dbReference type="SUPFAM" id="SSF53187">
    <property type="entry name" value="Zn-dependent exopeptidases"/>
    <property type="match status" value="1"/>
</dbReference>
<dbReference type="OrthoDB" id="9776600at2"/>
<evidence type="ECO:0000313" key="8">
    <source>
        <dbReference type="Proteomes" id="UP000019028"/>
    </source>
</evidence>
<dbReference type="Pfam" id="PF01546">
    <property type="entry name" value="Peptidase_M20"/>
    <property type="match status" value="1"/>
</dbReference>
<feature type="domain" description="Peptidase M20 dimerisation" evidence="6">
    <location>
        <begin position="178"/>
        <end position="274"/>
    </location>
</feature>
<evidence type="ECO:0000256" key="3">
    <source>
        <dbReference type="ARBA" id="ARBA00022801"/>
    </source>
</evidence>
<dbReference type="HOGENOM" id="CLU_051308_0_0_6"/>
<dbReference type="EMBL" id="CP006569">
    <property type="protein sequence ID" value="AHF78992.1"/>
    <property type="molecule type" value="Genomic_DNA"/>
</dbReference>
<proteinExistence type="predicted"/>
<dbReference type="InterPro" id="IPR001261">
    <property type="entry name" value="ArgE/DapE_CS"/>
</dbReference>
<dbReference type="InterPro" id="IPR002933">
    <property type="entry name" value="Peptidase_M20"/>
</dbReference>
<dbReference type="Gene3D" id="3.30.70.360">
    <property type="match status" value="1"/>
</dbReference>
<accession>W0I2L9</accession>
<name>W0I2L9_9GAMM</name>
<dbReference type="InterPro" id="IPR011650">
    <property type="entry name" value="Peptidase_M20_dimer"/>
</dbReference>
<evidence type="ECO:0000259" key="6">
    <source>
        <dbReference type="Pfam" id="PF07687"/>
    </source>
</evidence>
<dbReference type="PROSITE" id="PS00758">
    <property type="entry name" value="ARGE_DAPE_CPG2_1"/>
    <property type="match status" value="1"/>
</dbReference>
<dbReference type="PANTHER" id="PTHR43808:SF17">
    <property type="entry name" value="PEPTIDASE M20"/>
    <property type="match status" value="1"/>
</dbReference>
<dbReference type="Proteomes" id="UP000019028">
    <property type="component" value="Chromosome"/>
</dbReference>
<sequence>MEPDLTAIMRLVERNAERLLEEAVAIATIPAPSFNEAKRGAHIARRFSEVGLADVASDEIGNVTGRRAGRGPRVMVVSHMDTVFPLETPLQPRVEGDRLYCPGIRDNSAAVANLISLARLLQESNLSLPCDLILASSVCEEGLGDLRGIRRLMATWGDKVDAVVAYDGDLGTVVYGGAGSKRYKITYRAEGGHSFSAFGNPSAVHGLAAACARFCQIPVPRDPKTTLNVGKFNGGVSVNVIAQEAVAVIDMRSVSQLELEKVASAARDIFQTTAQEFGCQHDIEQVGDRPGGGIDAAHPLIRTACDVLTAMGITPNKTYSSTDANIPFSLDIPALSIGSSLGKGVHSVGESLHIPSMVPGLQQLIQFLSRLDSTVVPSRSRT</sequence>
<organism evidence="7 8">
    <name type="scientific">Sodalis praecaptivus</name>
    <dbReference type="NCBI Taxonomy" id="1239307"/>
    <lineage>
        <taxon>Bacteria</taxon>
        <taxon>Pseudomonadati</taxon>
        <taxon>Pseudomonadota</taxon>
        <taxon>Gammaproteobacteria</taxon>
        <taxon>Enterobacterales</taxon>
        <taxon>Bruguierivoracaceae</taxon>
        <taxon>Sodalis</taxon>
    </lineage>
</organism>
<dbReference type="InterPro" id="IPR036264">
    <property type="entry name" value="Bact_exopeptidase_dim_dom"/>
</dbReference>
<dbReference type="InterPro" id="IPR050072">
    <property type="entry name" value="Peptidase_M20A"/>
</dbReference>
<dbReference type="GO" id="GO:0016787">
    <property type="term" value="F:hydrolase activity"/>
    <property type="evidence" value="ECO:0007669"/>
    <property type="project" value="UniProtKB-KW"/>
</dbReference>
<dbReference type="PANTHER" id="PTHR43808">
    <property type="entry name" value="ACETYLORNITHINE DEACETYLASE"/>
    <property type="match status" value="1"/>
</dbReference>
<reference evidence="7 8" key="1">
    <citation type="journal article" date="2014" name="Genome Biol. Evol.">
        <title>Genome degeneration and adaptation in a nascent stage of symbiosis.</title>
        <authorList>
            <person name="Oakeson K.F."/>
            <person name="Gil R."/>
            <person name="Clayton A.L."/>
            <person name="Dunn D.M."/>
            <person name="von Niederhausern A.C."/>
            <person name="Hamil C."/>
            <person name="Aoyagi A."/>
            <person name="Duval B."/>
            <person name="Baca A."/>
            <person name="Silva F.J."/>
            <person name="Vallier A."/>
            <person name="Jackson D.G."/>
            <person name="Latorre A."/>
            <person name="Weiss R.B."/>
            <person name="Heddi A."/>
            <person name="Moya A."/>
            <person name="Dale C."/>
        </authorList>
    </citation>
    <scope>NUCLEOTIDE SEQUENCE [LARGE SCALE GENOMIC DNA]</scope>
    <source>
        <strain evidence="7 8">HS1</strain>
    </source>
</reference>
<evidence type="ECO:0000313" key="7">
    <source>
        <dbReference type="EMBL" id="AHF78992.1"/>
    </source>
</evidence>
<dbReference type="PATRIC" id="fig|1239307.3.peg.4453"/>
<gene>
    <name evidence="7" type="ORF">Sant_4036</name>
</gene>
<keyword evidence="5" id="KW-0170">Cobalt</keyword>